<feature type="transmembrane region" description="Helical" evidence="1">
    <location>
        <begin position="12"/>
        <end position="31"/>
    </location>
</feature>
<keyword evidence="1" id="KW-1133">Transmembrane helix</keyword>
<keyword evidence="1" id="KW-0472">Membrane</keyword>
<evidence type="ECO:0000313" key="3">
    <source>
        <dbReference type="Proteomes" id="UP001320245"/>
    </source>
</evidence>
<evidence type="ECO:0000256" key="1">
    <source>
        <dbReference type="SAM" id="Phobius"/>
    </source>
</evidence>
<name>A0AAN9U3F0_9PEZI</name>
<keyword evidence="3" id="KW-1185">Reference proteome</keyword>
<dbReference type="InterPro" id="IPR023352">
    <property type="entry name" value="MAPEG-like_dom_sf"/>
</dbReference>
<dbReference type="PANTHER" id="PTHR35371">
    <property type="entry name" value="INNER MEMBRANE PROTEIN"/>
    <property type="match status" value="1"/>
</dbReference>
<dbReference type="Gene3D" id="1.20.120.550">
    <property type="entry name" value="Membrane associated eicosanoid/glutathione metabolism-like domain"/>
    <property type="match status" value="1"/>
</dbReference>
<reference evidence="2 3" key="1">
    <citation type="journal article" date="2023" name="PLoS ONE">
        <title>Cytospora paraplurivora sp. nov. isolated from orchards with fruit tree decline syndrome in Ontario, Canada.</title>
        <authorList>
            <person name="Ilyukhin E."/>
            <person name="Nguyen H.D.T."/>
            <person name="Castle A.J."/>
            <person name="Ellouze W."/>
        </authorList>
    </citation>
    <scope>NUCLEOTIDE SEQUENCE [LARGE SCALE GENOMIC DNA]</scope>
    <source>
        <strain evidence="2 3">FDS-564</strain>
    </source>
</reference>
<protein>
    <submittedName>
        <fullName evidence="2">Uncharacterized protein</fullName>
    </submittedName>
</protein>
<evidence type="ECO:0000313" key="2">
    <source>
        <dbReference type="EMBL" id="KAK7735908.1"/>
    </source>
</evidence>
<dbReference type="EMBL" id="JAJSPL020000036">
    <property type="protein sequence ID" value="KAK7735908.1"/>
    <property type="molecule type" value="Genomic_DNA"/>
</dbReference>
<accession>A0AAN9U3F0</accession>
<sequence length="137" mass="14997">MASFFDLTRPHLAYYSVPAAFLLALAPHAYASIAAGKSYDLAYPRKTVESAAKDTSQDKQTVLRVQRAEAASANAFETLSYLSLGYLASRAVYNVIYVFLQDNRKIAPLRSLTWNVSTFIIITAWVKAGNRAAAALS</sequence>
<dbReference type="SUPFAM" id="SSF161084">
    <property type="entry name" value="MAPEG domain-like"/>
    <property type="match status" value="1"/>
</dbReference>
<comment type="caution">
    <text evidence="2">The sequence shown here is derived from an EMBL/GenBank/DDBJ whole genome shotgun (WGS) entry which is preliminary data.</text>
</comment>
<feature type="transmembrane region" description="Helical" evidence="1">
    <location>
        <begin position="79"/>
        <end position="100"/>
    </location>
</feature>
<dbReference type="AlphaFoldDB" id="A0AAN9U3F0"/>
<dbReference type="PANTHER" id="PTHR35371:SF1">
    <property type="entry name" value="BLR7753 PROTEIN"/>
    <property type="match status" value="1"/>
</dbReference>
<keyword evidence="1" id="KW-0812">Transmembrane</keyword>
<gene>
    <name evidence="2" type="ORF">SLS53_007286</name>
</gene>
<proteinExistence type="predicted"/>
<organism evidence="2 3">
    <name type="scientific">Cytospora paraplurivora</name>
    <dbReference type="NCBI Taxonomy" id="2898453"/>
    <lineage>
        <taxon>Eukaryota</taxon>
        <taxon>Fungi</taxon>
        <taxon>Dikarya</taxon>
        <taxon>Ascomycota</taxon>
        <taxon>Pezizomycotina</taxon>
        <taxon>Sordariomycetes</taxon>
        <taxon>Sordariomycetidae</taxon>
        <taxon>Diaporthales</taxon>
        <taxon>Cytosporaceae</taxon>
        <taxon>Cytospora</taxon>
    </lineage>
</organism>
<dbReference type="Proteomes" id="UP001320245">
    <property type="component" value="Unassembled WGS sequence"/>
</dbReference>